<feature type="signal peptide" evidence="1">
    <location>
        <begin position="1"/>
        <end position="22"/>
    </location>
</feature>
<proteinExistence type="predicted"/>
<sequence length="55" mass="5778">MGRLFCLGWVWAYCLFSGPADSGSGSRIGLERGSELNVMLEIVGSLGNLGSGSRL</sequence>
<feature type="chain" id="PRO_5035812187" evidence="1">
    <location>
        <begin position="23"/>
        <end position="55"/>
    </location>
</feature>
<accession>A0A8S9NXW1</accession>
<gene>
    <name evidence="2" type="ORF">F2Q69_00002555</name>
</gene>
<evidence type="ECO:0000313" key="3">
    <source>
        <dbReference type="Proteomes" id="UP000712600"/>
    </source>
</evidence>
<keyword evidence="1" id="KW-0732">Signal</keyword>
<organism evidence="2 3">
    <name type="scientific">Brassica cretica</name>
    <name type="common">Mustard</name>
    <dbReference type="NCBI Taxonomy" id="69181"/>
    <lineage>
        <taxon>Eukaryota</taxon>
        <taxon>Viridiplantae</taxon>
        <taxon>Streptophyta</taxon>
        <taxon>Embryophyta</taxon>
        <taxon>Tracheophyta</taxon>
        <taxon>Spermatophyta</taxon>
        <taxon>Magnoliopsida</taxon>
        <taxon>eudicotyledons</taxon>
        <taxon>Gunneridae</taxon>
        <taxon>Pentapetalae</taxon>
        <taxon>rosids</taxon>
        <taxon>malvids</taxon>
        <taxon>Brassicales</taxon>
        <taxon>Brassicaceae</taxon>
        <taxon>Brassiceae</taxon>
        <taxon>Brassica</taxon>
    </lineage>
</organism>
<evidence type="ECO:0000256" key="1">
    <source>
        <dbReference type="SAM" id="SignalP"/>
    </source>
</evidence>
<reference evidence="2" key="1">
    <citation type="submission" date="2019-12" db="EMBL/GenBank/DDBJ databases">
        <title>Genome sequencing and annotation of Brassica cretica.</title>
        <authorList>
            <person name="Studholme D.J."/>
            <person name="Sarris P."/>
        </authorList>
    </citation>
    <scope>NUCLEOTIDE SEQUENCE</scope>
    <source>
        <strain evidence="2">PFS-109/04</strain>
        <tissue evidence="2">Leaf</tissue>
    </source>
</reference>
<name>A0A8S9NXW1_BRACR</name>
<dbReference type="EMBL" id="QGKX02001521">
    <property type="protein sequence ID" value="KAF3508566.1"/>
    <property type="molecule type" value="Genomic_DNA"/>
</dbReference>
<protein>
    <submittedName>
        <fullName evidence="2">Uncharacterized protein</fullName>
    </submittedName>
</protein>
<dbReference type="AlphaFoldDB" id="A0A8S9NXW1"/>
<comment type="caution">
    <text evidence="2">The sequence shown here is derived from an EMBL/GenBank/DDBJ whole genome shotgun (WGS) entry which is preliminary data.</text>
</comment>
<dbReference type="Proteomes" id="UP000712600">
    <property type="component" value="Unassembled WGS sequence"/>
</dbReference>
<evidence type="ECO:0000313" key="2">
    <source>
        <dbReference type="EMBL" id="KAF3508566.1"/>
    </source>
</evidence>